<proteinExistence type="predicted"/>
<dbReference type="EMBL" id="BTGU01000018">
    <property type="protein sequence ID" value="GMN44204.1"/>
    <property type="molecule type" value="Genomic_DNA"/>
</dbReference>
<evidence type="ECO:0000313" key="3">
    <source>
        <dbReference type="Proteomes" id="UP001187192"/>
    </source>
</evidence>
<organism evidence="2 3">
    <name type="scientific">Ficus carica</name>
    <name type="common">Common fig</name>
    <dbReference type="NCBI Taxonomy" id="3494"/>
    <lineage>
        <taxon>Eukaryota</taxon>
        <taxon>Viridiplantae</taxon>
        <taxon>Streptophyta</taxon>
        <taxon>Embryophyta</taxon>
        <taxon>Tracheophyta</taxon>
        <taxon>Spermatophyta</taxon>
        <taxon>Magnoliopsida</taxon>
        <taxon>eudicotyledons</taxon>
        <taxon>Gunneridae</taxon>
        <taxon>Pentapetalae</taxon>
        <taxon>rosids</taxon>
        <taxon>fabids</taxon>
        <taxon>Rosales</taxon>
        <taxon>Moraceae</taxon>
        <taxon>Ficeae</taxon>
        <taxon>Ficus</taxon>
    </lineage>
</organism>
<name>A0AA87ZUW4_FICCA</name>
<sequence length="96" mass="10544">MPSSMGDNIDLSRRWVASFGHRGSRISGGRADYTYSGQIRRLWEIAPRPPHRELAGVDHIAISPASSTLRPSPPREPVTPLGDPLPRELSPANHRG</sequence>
<gene>
    <name evidence="2" type="ORF">TIFTF001_013409</name>
</gene>
<reference evidence="2" key="1">
    <citation type="submission" date="2023-07" db="EMBL/GenBank/DDBJ databases">
        <title>draft genome sequence of fig (Ficus carica).</title>
        <authorList>
            <person name="Takahashi T."/>
            <person name="Nishimura K."/>
        </authorList>
    </citation>
    <scope>NUCLEOTIDE SEQUENCE</scope>
</reference>
<comment type="caution">
    <text evidence="2">The sequence shown here is derived from an EMBL/GenBank/DDBJ whole genome shotgun (WGS) entry which is preliminary data.</text>
</comment>
<evidence type="ECO:0000313" key="2">
    <source>
        <dbReference type="EMBL" id="GMN44204.1"/>
    </source>
</evidence>
<evidence type="ECO:0000256" key="1">
    <source>
        <dbReference type="SAM" id="MobiDB-lite"/>
    </source>
</evidence>
<protein>
    <submittedName>
        <fullName evidence="2">Uncharacterized protein</fullName>
    </submittedName>
</protein>
<feature type="region of interest" description="Disordered" evidence="1">
    <location>
        <begin position="62"/>
        <end position="96"/>
    </location>
</feature>
<keyword evidence="3" id="KW-1185">Reference proteome</keyword>
<dbReference type="Proteomes" id="UP001187192">
    <property type="component" value="Unassembled WGS sequence"/>
</dbReference>
<dbReference type="AlphaFoldDB" id="A0AA87ZUW4"/>
<accession>A0AA87ZUW4</accession>